<comment type="caution">
    <text evidence="2">The sequence shown here is derived from an EMBL/GenBank/DDBJ whole genome shotgun (WGS) entry which is preliminary data.</text>
</comment>
<evidence type="ECO:0000313" key="2">
    <source>
        <dbReference type="EMBL" id="MBI5171219.1"/>
    </source>
</evidence>
<feature type="chain" id="PRO_5037666418" evidence="1">
    <location>
        <begin position="21"/>
        <end position="161"/>
    </location>
</feature>
<dbReference type="EMBL" id="JACRIW010000123">
    <property type="protein sequence ID" value="MBI5171219.1"/>
    <property type="molecule type" value="Genomic_DNA"/>
</dbReference>
<protein>
    <submittedName>
        <fullName evidence="2">Uncharacterized protein</fullName>
    </submittedName>
</protein>
<dbReference type="Proteomes" id="UP000696931">
    <property type="component" value="Unassembled WGS sequence"/>
</dbReference>
<feature type="signal peptide" evidence="1">
    <location>
        <begin position="1"/>
        <end position="20"/>
    </location>
</feature>
<sequence>MKRTFVFLLLLVSLAVPALAAESTPAASPVVEAPATAPAVAATAETPAATVPVRTAKRVLTPLQVAMNAVIESEQAQMAALKARLSATKDHAAAEAVQREIEQLKTDTEVQLLSLQATNHRQNGRVAAATQLEESVRSLRAAQSAKMLSPQRPAVPAVTAR</sequence>
<accession>A0A933SJX1</accession>
<gene>
    <name evidence="2" type="ORF">HZA61_17160</name>
</gene>
<evidence type="ECO:0000256" key="1">
    <source>
        <dbReference type="SAM" id="SignalP"/>
    </source>
</evidence>
<reference evidence="2" key="1">
    <citation type="submission" date="2020-07" db="EMBL/GenBank/DDBJ databases">
        <title>Huge and variable diversity of episymbiotic CPR bacteria and DPANN archaea in groundwater ecosystems.</title>
        <authorList>
            <person name="He C.Y."/>
            <person name="Keren R."/>
            <person name="Whittaker M."/>
            <person name="Farag I.F."/>
            <person name="Doudna J."/>
            <person name="Cate J.H.D."/>
            <person name="Banfield J.F."/>
        </authorList>
    </citation>
    <scope>NUCLEOTIDE SEQUENCE</scope>
    <source>
        <strain evidence="2">NC_groundwater_1813_Pr3_B-0.1um_71_17</strain>
    </source>
</reference>
<organism evidence="2 3">
    <name type="scientific">Eiseniibacteriota bacterium</name>
    <dbReference type="NCBI Taxonomy" id="2212470"/>
    <lineage>
        <taxon>Bacteria</taxon>
        <taxon>Candidatus Eiseniibacteriota</taxon>
    </lineage>
</organism>
<proteinExistence type="predicted"/>
<dbReference type="AlphaFoldDB" id="A0A933SJX1"/>
<evidence type="ECO:0000313" key="3">
    <source>
        <dbReference type="Proteomes" id="UP000696931"/>
    </source>
</evidence>
<keyword evidence="1" id="KW-0732">Signal</keyword>
<name>A0A933SJX1_UNCEI</name>